<reference evidence="14" key="3">
    <citation type="submission" date="2018-07" db="EMBL/GenBank/DDBJ databases">
        <authorList>
            <person name="Quirk P.G."/>
            <person name="Krulwich T.A."/>
        </authorList>
    </citation>
    <scope>NUCLEOTIDE SEQUENCE</scope>
    <source>
        <strain evidence="14">CCRI-19302</strain>
    </source>
</reference>
<dbReference type="EMBL" id="QICS01000018">
    <property type="protein sequence ID" value="PXV85336.1"/>
    <property type="molecule type" value="Genomic_DNA"/>
</dbReference>
<keyword evidence="2" id="KW-0813">Transport</keyword>
<accession>A0A318ELW8</accession>
<evidence type="ECO:0000256" key="2">
    <source>
        <dbReference type="ARBA" id="ARBA00022448"/>
    </source>
</evidence>
<dbReference type="PANTHER" id="PTHR12428:SF65">
    <property type="entry name" value="CYTOCHROME C OXIDASE ASSEMBLY PROTEIN COX18, MITOCHONDRIAL"/>
    <property type="match status" value="1"/>
</dbReference>
<comment type="caution">
    <text evidence="13">The sequence shown here is derived from an EMBL/GenBank/DDBJ whole genome shotgun (WGS) entry which is preliminary data.</text>
</comment>
<dbReference type="RefSeq" id="WP_110291951.1">
    <property type="nucleotide sequence ID" value="NZ_NOKA02000044.1"/>
</dbReference>
<keyword evidence="7 11" id="KW-0472">Membrane</keyword>
<keyword evidence="6 11" id="KW-1133">Transmembrane helix</keyword>
<evidence type="ECO:0000256" key="11">
    <source>
        <dbReference type="SAM" id="Phobius"/>
    </source>
</evidence>
<dbReference type="Proteomes" id="UP000247523">
    <property type="component" value="Unassembled WGS sequence"/>
</dbReference>
<keyword evidence="3" id="KW-1003">Cell membrane</keyword>
<dbReference type="InterPro" id="IPR047196">
    <property type="entry name" value="YidC_ALB_C"/>
</dbReference>
<gene>
    <name evidence="14" type="primary">yidC</name>
    <name evidence="13" type="ORF">C8E03_11846</name>
    <name evidence="14" type="ORF">CG710_015820</name>
</gene>
<proteinExistence type="inferred from homology"/>
<evidence type="ECO:0000256" key="3">
    <source>
        <dbReference type="ARBA" id="ARBA00022475"/>
    </source>
</evidence>
<evidence type="ECO:0000256" key="5">
    <source>
        <dbReference type="ARBA" id="ARBA00022927"/>
    </source>
</evidence>
<evidence type="ECO:0000313" key="16">
    <source>
        <dbReference type="Proteomes" id="UP000247523"/>
    </source>
</evidence>
<evidence type="ECO:0000256" key="8">
    <source>
        <dbReference type="ARBA" id="ARBA00023186"/>
    </source>
</evidence>
<feature type="transmembrane region" description="Helical" evidence="11">
    <location>
        <begin position="283"/>
        <end position="306"/>
    </location>
</feature>
<keyword evidence="5" id="KW-0653">Protein transport</keyword>
<comment type="subcellular location">
    <subcellularLocation>
        <location evidence="1">Cell membrane</location>
        <topology evidence="1">Multi-pass membrane protein</topology>
    </subcellularLocation>
    <subcellularLocation>
        <location evidence="9">Membrane</location>
        <topology evidence="9">Multi-pass membrane protein</topology>
    </subcellularLocation>
</comment>
<evidence type="ECO:0000256" key="6">
    <source>
        <dbReference type="ARBA" id="ARBA00022989"/>
    </source>
</evidence>
<feature type="region of interest" description="Disordered" evidence="10">
    <location>
        <begin position="385"/>
        <end position="415"/>
    </location>
</feature>
<evidence type="ECO:0000256" key="1">
    <source>
        <dbReference type="ARBA" id="ARBA00004651"/>
    </source>
</evidence>
<dbReference type="PANTHER" id="PTHR12428">
    <property type="entry name" value="OXA1"/>
    <property type="match status" value="1"/>
</dbReference>
<protein>
    <submittedName>
        <fullName evidence="14">Membrane protein insertase YidC</fullName>
    </submittedName>
    <submittedName>
        <fullName evidence="13">YidC/Oxa1 family membrane protein insertase</fullName>
    </submittedName>
</protein>
<evidence type="ECO:0000313" key="14">
    <source>
        <dbReference type="EMBL" id="RDY30223.1"/>
    </source>
</evidence>
<dbReference type="NCBIfam" id="TIGR03592">
    <property type="entry name" value="yidC_oxa1_cterm"/>
    <property type="match status" value="1"/>
</dbReference>
<name>A0A318ELW8_9FIRM</name>
<organism evidence="13 16">
    <name type="scientific">Lachnotalea glycerini</name>
    <dbReference type="NCBI Taxonomy" id="1763509"/>
    <lineage>
        <taxon>Bacteria</taxon>
        <taxon>Bacillati</taxon>
        <taxon>Bacillota</taxon>
        <taxon>Clostridia</taxon>
        <taxon>Lachnospirales</taxon>
        <taxon>Lachnospiraceae</taxon>
        <taxon>Lachnotalea</taxon>
    </lineage>
</organism>
<dbReference type="OrthoDB" id="9780552at2"/>
<keyword evidence="4 9" id="KW-0812">Transmembrane</keyword>
<evidence type="ECO:0000256" key="9">
    <source>
        <dbReference type="RuleBase" id="RU003945"/>
    </source>
</evidence>
<reference evidence="13 16" key="2">
    <citation type="submission" date="2018-05" db="EMBL/GenBank/DDBJ databases">
        <title>Genomic Encyclopedia of Type Strains, Phase IV (KMG-IV): sequencing the most valuable type-strain genomes for metagenomic binning, comparative biology and taxonomic classification.</title>
        <authorList>
            <person name="Goeker M."/>
        </authorList>
    </citation>
    <scope>NUCLEOTIDE SEQUENCE [LARGE SCALE GENOMIC DNA]</scope>
    <source>
        <strain evidence="13 16">DSM 28816</strain>
    </source>
</reference>
<dbReference type="GO" id="GO:0032977">
    <property type="term" value="F:membrane insertase activity"/>
    <property type="evidence" value="ECO:0007669"/>
    <property type="project" value="InterPro"/>
</dbReference>
<dbReference type="GO" id="GO:0005886">
    <property type="term" value="C:plasma membrane"/>
    <property type="evidence" value="ECO:0007669"/>
    <property type="project" value="UniProtKB-SubCell"/>
</dbReference>
<dbReference type="InterPro" id="IPR028055">
    <property type="entry name" value="YidC/Oxa/ALB_C"/>
</dbReference>
<dbReference type="GO" id="GO:0015031">
    <property type="term" value="P:protein transport"/>
    <property type="evidence" value="ECO:0007669"/>
    <property type="project" value="UniProtKB-KW"/>
</dbReference>
<evidence type="ECO:0000313" key="15">
    <source>
        <dbReference type="Proteomes" id="UP000216411"/>
    </source>
</evidence>
<feature type="compositionally biased region" description="Basic and acidic residues" evidence="10">
    <location>
        <begin position="398"/>
        <end position="415"/>
    </location>
</feature>
<feature type="transmembrane region" description="Helical" evidence="11">
    <location>
        <begin position="38"/>
        <end position="61"/>
    </location>
</feature>
<evidence type="ECO:0000313" key="13">
    <source>
        <dbReference type="EMBL" id="PXV85336.1"/>
    </source>
</evidence>
<dbReference type="EMBL" id="NOKA02000044">
    <property type="protein sequence ID" value="RDY30223.1"/>
    <property type="molecule type" value="Genomic_DNA"/>
</dbReference>
<dbReference type="Pfam" id="PF02096">
    <property type="entry name" value="60KD_IMP"/>
    <property type="match status" value="1"/>
</dbReference>
<evidence type="ECO:0000256" key="4">
    <source>
        <dbReference type="ARBA" id="ARBA00022692"/>
    </source>
</evidence>
<evidence type="ECO:0000256" key="7">
    <source>
        <dbReference type="ARBA" id="ARBA00023136"/>
    </source>
</evidence>
<evidence type="ECO:0000259" key="12">
    <source>
        <dbReference type="Pfam" id="PF02096"/>
    </source>
</evidence>
<feature type="transmembrane region" description="Helical" evidence="11">
    <location>
        <begin position="12"/>
        <end position="32"/>
    </location>
</feature>
<keyword evidence="15" id="KW-1185">Reference proteome</keyword>
<dbReference type="CDD" id="cd20070">
    <property type="entry name" value="5TM_YidC_Alb3"/>
    <property type="match status" value="1"/>
</dbReference>
<keyword evidence="8" id="KW-0143">Chaperone</keyword>
<reference evidence="14 15" key="1">
    <citation type="journal article" date="2017" name="Genome Announc.">
        <title>Draft Genome Sequence of a Sporulating and Motile Strain of Lachnotalea glycerini Isolated from Water in Quebec City, Canada.</title>
        <authorList>
            <person name="Maheux A.F."/>
            <person name="Boudreau D.K."/>
            <person name="Berube E."/>
            <person name="Boissinot M."/>
            <person name="Raymond F."/>
            <person name="Brodeur S."/>
            <person name="Corbeil J."/>
            <person name="Isabel S."/>
            <person name="Omar R.F."/>
            <person name="Bergeron M.G."/>
        </authorList>
    </citation>
    <scope>NUCLEOTIDE SEQUENCE [LARGE SCALE GENOMIC DNA]</scope>
    <source>
        <strain evidence="14 15">CCRI-19302</strain>
    </source>
</reference>
<dbReference type="InterPro" id="IPR001708">
    <property type="entry name" value="YidC/ALB3/OXA1/COX18"/>
</dbReference>
<comment type="similarity">
    <text evidence="9">Belongs to the OXA1/ALB3/YidC family.</text>
</comment>
<evidence type="ECO:0000256" key="10">
    <source>
        <dbReference type="SAM" id="MobiDB-lite"/>
    </source>
</evidence>
<sequence length="415" mass="46364">MIGILATQSSTPIIGDVARALGWLMNAIFVFLSNTFHIENIGLCIILFTFIVYTLMIPLTIKQQKFSKLSAKMNPEIQAIQKKYKGKQDQQSMMAMNEETKAVHQKYGTSPTGGCLQLIIQMPILFALYRVIYNIPAYVSSVKSTYDALVTGIMSTSGYQAIMESIGTGKQISPDKYDYTQVNTLIDVLYKFNTSDWNNLIEKFPNLSSVITETADKMSHMNSFLGGINISDAPITNIMSIAILVPILSGLTQWLNVKLMPQPEQAVNAEENPMANSMKTMNLMMPIMSAVMAVTLPIGLGLYWIAGAVFRCIQQVTINKYMDKVDIDDLIKKNLEKANKKRDKQGLPQISASAKTNVKNIEAPVKNKLIKKEEVKQAEIKASNEYYNKGKGKRKPGSIREKANMVKQFNEKNTK</sequence>
<dbReference type="Proteomes" id="UP000216411">
    <property type="component" value="Unassembled WGS sequence"/>
</dbReference>
<dbReference type="AlphaFoldDB" id="A0A318ELW8"/>
<feature type="domain" description="Membrane insertase YidC/Oxa/ALB C-terminal" evidence="12">
    <location>
        <begin position="42"/>
        <end position="320"/>
    </location>
</feature>
<dbReference type="GO" id="GO:0051205">
    <property type="term" value="P:protein insertion into membrane"/>
    <property type="evidence" value="ECO:0007669"/>
    <property type="project" value="TreeGrafter"/>
</dbReference>